<feature type="non-terminal residue" evidence="2">
    <location>
        <position position="185"/>
    </location>
</feature>
<accession>A0A7X2XWG9</accession>
<gene>
    <name evidence="2" type="ORF">GM612_09125</name>
</gene>
<evidence type="ECO:0008006" key="4">
    <source>
        <dbReference type="Google" id="ProtNLM"/>
    </source>
</evidence>
<dbReference type="EMBL" id="WNJO01000011">
    <property type="protein sequence ID" value="MTV82805.1"/>
    <property type="molecule type" value="Genomic_DNA"/>
</dbReference>
<evidence type="ECO:0000313" key="3">
    <source>
        <dbReference type="Proteomes" id="UP000466388"/>
    </source>
</evidence>
<evidence type="ECO:0000256" key="1">
    <source>
        <dbReference type="SAM" id="SignalP"/>
    </source>
</evidence>
<feature type="signal peptide" evidence="1">
    <location>
        <begin position="1"/>
        <end position="21"/>
    </location>
</feature>
<reference evidence="2 3" key="1">
    <citation type="submission" date="2019-11" db="EMBL/GenBank/DDBJ databases">
        <title>Lactobacillus sp. nov. CRM56-3, isolated from fermented tea leaves.</title>
        <authorList>
            <person name="Phuengjayaem S."/>
            <person name="Tanasupawat S."/>
        </authorList>
    </citation>
    <scope>NUCLEOTIDE SEQUENCE [LARGE SCALE GENOMIC DNA]</scope>
    <source>
        <strain evidence="2 3">CRM56-3</strain>
    </source>
</reference>
<keyword evidence="1" id="KW-0732">Signal</keyword>
<feature type="chain" id="PRO_5038599242" description="D-alanyl-D-alanine carboxypeptidase" evidence="1">
    <location>
        <begin position="22"/>
        <end position="185"/>
    </location>
</feature>
<protein>
    <recommendedName>
        <fullName evidence="4">D-alanyl-D-alanine carboxypeptidase</fullName>
    </recommendedName>
</protein>
<proteinExistence type="predicted"/>
<keyword evidence="3" id="KW-1185">Reference proteome</keyword>
<dbReference type="AlphaFoldDB" id="A0A7X2XWG9"/>
<organism evidence="2 3">
    <name type="scientific">Secundilactobacillus folii</name>
    <dbReference type="NCBI Taxonomy" id="2678357"/>
    <lineage>
        <taxon>Bacteria</taxon>
        <taxon>Bacillati</taxon>
        <taxon>Bacillota</taxon>
        <taxon>Bacilli</taxon>
        <taxon>Lactobacillales</taxon>
        <taxon>Lactobacillaceae</taxon>
        <taxon>Secundilactobacillus</taxon>
    </lineage>
</organism>
<dbReference type="Proteomes" id="UP000466388">
    <property type="component" value="Unassembled WGS sequence"/>
</dbReference>
<evidence type="ECO:0000313" key="2">
    <source>
        <dbReference type="EMBL" id="MTV82805.1"/>
    </source>
</evidence>
<sequence>MKKNKLMLAAAVVAGGFFAFATQTTAHASAYVRSYQNIKNANATVTNTKAPVWTTASLKHRAGTMRNYGTQVEQYYAAHIRKSNGKAYIYYKFRIGKKTGWVWHGYLKPFTSGTTAPTTGTTGTSTNSGTDLVPVANANWNKIGATGAFAADSTLMQMFPNTIFSKYLYSAVQGYNNIDDGVDRP</sequence>
<comment type="caution">
    <text evidence="2">The sequence shown here is derived from an EMBL/GenBank/DDBJ whole genome shotgun (WGS) entry which is preliminary data.</text>
</comment>
<name>A0A7X2XWG9_9LACO</name>